<evidence type="ECO:0000256" key="3">
    <source>
        <dbReference type="ARBA" id="ARBA00022452"/>
    </source>
</evidence>
<protein>
    <submittedName>
        <fullName evidence="10">SusC/RagA family TonB-linked outer membrane protein</fullName>
    </submittedName>
</protein>
<dbReference type="InterPro" id="IPR037066">
    <property type="entry name" value="Plug_dom_sf"/>
</dbReference>
<dbReference type="InterPro" id="IPR036942">
    <property type="entry name" value="Beta-barrel_TonB_sf"/>
</dbReference>
<name>A0A921H4T5_9BACT</name>
<reference evidence="10" key="2">
    <citation type="submission" date="2021-09" db="EMBL/GenBank/DDBJ databases">
        <authorList>
            <person name="Gilroy R."/>
        </authorList>
    </citation>
    <scope>NUCLEOTIDE SEQUENCE</scope>
    <source>
        <strain evidence="10">6966</strain>
    </source>
</reference>
<dbReference type="Pfam" id="PF13715">
    <property type="entry name" value="CarbopepD_reg_2"/>
    <property type="match status" value="1"/>
</dbReference>
<dbReference type="NCBIfam" id="TIGR04056">
    <property type="entry name" value="OMP_RagA_SusC"/>
    <property type="match status" value="1"/>
</dbReference>
<evidence type="ECO:0000313" key="10">
    <source>
        <dbReference type="EMBL" id="HJF70053.1"/>
    </source>
</evidence>
<keyword evidence="6 7" id="KW-0998">Cell outer membrane</keyword>
<evidence type="ECO:0000256" key="5">
    <source>
        <dbReference type="ARBA" id="ARBA00023136"/>
    </source>
</evidence>
<sequence>MKKKRLIRFPDLLKRYKKNLMMMKCCIVFVFLFSLNLSANVYSQKNMVSLDLSDVSVEQFVKAVKQQTEQRFMYNSKLVNKAGKVSVKVKDMELEEVLKMVLEKVNLEFEFYNNVILIRAKGEQPAMQEKRLIKGSVKDDKGLPLPGVTVLVKGTVTGVATDIDGKFELQSDTNTPVVLVFSFVGMKNKEITVGMQQQEVNVVLEPEAENLDEVVVTGYQKISKERATGSFSVLTAKDYKGKMETDIMSRIEGLVTGLVNYNKQVSIRGVSTVYGNRDPLYVVDGVPYEGKIEAINPADVENISVLKDATAASIYGARAANGVIVITTRTGKSGKTRITYDGSVKFKPLPDLDYLKLMNSSQLVDLQVEGFEYYHTPYATLPKRESLNEVVELLYMMEQGQIGETELQQKLDVYRNANNKNQIKDQFLRTAITHQHNLSLTGGTEKNNYLVSLNYYGNNPYEKNRSDKRIGFTLKENVKFFDWLSADFGVIGSFTKDSGKNGFDDINSAGDRRTTELSLYTGGISYQMLRNDDGSPREWRKNKSDYELDRLESLGLLNERYIPLEELDRKHYKDKSSYYRLQVGFNVKIMEGLTVDLRYQTENTQIKNRQLYDKDSYYVRNMVNDATTVDAKTGEITQNIPSGGQLLQIEEDIYSYTMRGQVNFNRIFKEKHGVVALAGAERRLIRDKKTSVYKMGYDDHSLGYKPVNPNEMSPIRGTEAISGSYNWVDWDWNYFSHDEDRYVSFYGNVSYTYNNRYSINGSIRVDQSNLFGTDPKYQYRPLWSVGTSWFMASEEFMQNVKWVNRLNLRFTYGINGNVSKDTGPYMTVEDYGYNSWTGDFSNNIKSPPNPELRWEKTAVTNIGVDFSILHSRLNCTIDYYIRRSTDLLGDRDTDPTLGWPSLRVNFGSLNNKGIEVALGSVNISKPNFEWHTNLNFSYNKNKITKMKHSGTTVFSYVQGVVHTKGSPMYSLFSYKYAGLDPEKGSPLVYDKDGNKVSNVGSIDELVYSGTTRPPYTASLINRFRYKGWSLSFMFIYNGGHVLRDEISPYLTGSVTSNISKKAVNHWRKPGDENIKGIAPAMNRSASYTLKQVWYALDTHVIKGDYIKLRDVTLSYDLPKEWIKKYKLENMSVNCQISNLWRWVANDSDLDPEAYTTTGYGWGARTLPIPTTCTLGVSVTF</sequence>
<dbReference type="SUPFAM" id="SSF56935">
    <property type="entry name" value="Porins"/>
    <property type="match status" value="1"/>
</dbReference>
<proteinExistence type="inferred from homology"/>
<comment type="caution">
    <text evidence="10">The sequence shown here is derived from an EMBL/GenBank/DDBJ whole genome shotgun (WGS) entry which is preliminary data.</text>
</comment>
<accession>A0A921H4T5</accession>
<evidence type="ECO:0000256" key="1">
    <source>
        <dbReference type="ARBA" id="ARBA00004571"/>
    </source>
</evidence>
<feature type="domain" description="Secretin/TonB short N-terminal" evidence="8">
    <location>
        <begin position="74"/>
        <end position="121"/>
    </location>
</feature>
<dbReference type="PROSITE" id="PS52016">
    <property type="entry name" value="TONB_DEPENDENT_REC_3"/>
    <property type="match status" value="1"/>
</dbReference>
<dbReference type="GO" id="GO:0009279">
    <property type="term" value="C:cell outer membrane"/>
    <property type="evidence" value="ECO:0007669"/>
    <property type="project" value="UniProtKB-SubCell"/>
</dbReference>
<dbReference type="InterPro" id="IPR008969">
    <property type="entry name" value="CarboxyPept-like_regulatory"/>
</dbReference>
<evidence type="ECO:0000313" key="11">
    <source>
        <dbReference type="Proteomes" id="UP000742098"/>
    </source>
</evidence>
<dbReference type="NCBIfam" id="TIGR04057">
    <property type="entry name" value="SusC_RagA_signa"/>
    <property type="match status" value="1"/>
</dbReference>
<dbReference type="Pfam" id="PF07660">
    <property type="entry name" value="STN"/>
    <property type="match status" value="1"/>
</dbReference>
<organism evidence="10 11">
    <name type="scientific">Butyricimonas virosa</name>
    <dbReference type="NCBI Taxonomy" id="544645"/>
    <lineage>
        <taxon>Bacteria</taxon>
        <taxon>Pseudomonadati</taxon>
        <taxon>Bacteroidota</taxon>
        <taxon>Bacteroidia</taxon>
        <taxon>Bacteroidales</taxon>
        <taxon>Odoribacteraceae</taxon>
        <taxon>Butyricimonas</taxon>
    </lineage>
</organism>
<dbReference type="Pfam" id="PF07715">
    <property type="entry name" value="Plug"/>
    <property type="match status" value="1"/>
</dbReference>
<dbReference type="SUPFAM" id="SSF49464">
    <property type="entry name" value="Carboxypeptidase regulatory domain-like"/>
    <property type="match status" value="1"/>
</dbReference>
<dbReference type="InterPro" id="IPR012910">
    <property type="entry name" value="Plug_dom"/>
</dbReference>
<keyword evidence="2 7" id="KW-0813">Transport</keyword>
<evidence type="ECO:0000259" key="9">
    <source>
        <dbReference type="Pfam" id="PF07715"/>
    </source>
</evidence>
<dbReference type="EMBL" id="DYVS01000082">
    <property type="protein sequence ID" value="HJF70053.1"/>
    <property type="molecule type" value="Genomic_DNA"/>
</dbReference>
<dbReference type="Gene3D" id="2.170.130.10">
    <property type="entry name" value="TonB-dependent receptor, plug domain"/>
    <property type="match status" value="1"/>
</dbReference>
<reference evidence="10" key="1">
    <citation type="journal article" date="2021" name="PeerJ">
        <title>Extensive microbial diversity within the chicken gut microbiome revealed by metagenomics and culture.</title>
        <authorList>
            <person name="Gilroy R."/>
            <person name="Ravi A."/>
            <person name="Getino M."/>
            <person name="Pursley I."/>
            <person name="Horton D.L."/>
            <person name="Alikhan N.F."/>
            <person name="Baker D."/>
            <person name="Gharbi K."/>
            <person name="Hall N."/>
            <person name="Watson M."/>
            <person name="Adriaenssens E.M."/>
            <person name="Foster-Nyarko E."/>
            <person name="Jarju S."/>
            <person name="Secka A."/>
            <person name="Antonio M."/>
            <person name="Oren A."/>
            <person name="Chaudhuri R.R."/>
            <person name="La Ragione R."/>
            <person name="Hildebrand F."/>
            <person name="Pallen M.J."/>
        </authorList>
    </citation>
    <scope>NUCLEOTIDE SEQUENCE</scope>
    <source>
        <strain evidence="10">6966</strain>
    </source>
</reference>
<dbReference type="Gene3D" id="2.40.170.20">
    <property type="entry name" value="TonB-dependent receptor, beta-barrel domain"/>
    <property type="match status" value="1"/>
</dbReference>
<evidence type="ECO:0000256" key="7">
    <source>
        <dbReference type="PROSITE-ProRule" id="PRU01360"/>
    </source>
</evidence>
<keyword evidence="5 7" id="KW-0472">Membrane</keyword>
<feature type="domain" description="TonB-dependent receptor plug" evidence="9">
    <location>
        <begin position="224"/>
        <end position="323"/>
    </location>
</feature>
<comment type="subcellular location">
    <subcellularLocation>
        <location evidence="1 7">Cell outer membrane</location>
        <topology evidence="1 7">Multi-pass membrane protein</topology>
    </subcellularLocation>
</comment>
<keyword evidence="4 7" id="KW-0812">Transmembrane</keyword>
<dbReference type="InterPro" id="IPR011662">
    <property type="entry name" value="Secretin/TonB_short_N"/>
</dbReference>
<keyword evidence="3 7" id="KW-1134">Transmembrane beta strand</keyword>
<dbReference type="InterPro" id="IPR023996">
    <property type="entry name" value="TonB-dep_OMP_SusC/RagA"/>
</dbReference>
<evidence type="ECO:0000256" key="6">
    <source>
        <dbReference type="ARBA" id="ARBA00023237"/>
    </source>
</evidence>
<evidence type="ECO:0000256" key="4">
    <source>
        <dbReference type="ARBA" id="ARBA00022692"/>
    </source>
</evidence>
<dbReference type="AlphaFoldDB" id="A0A921H4T5"/>
<dbReference type="Gene3D" id="2.60.40.1120">
    <property type="entry name" value="Carboxypeptidase-like, regulatory domain"/>
    <property type="match status" value="1"/>
</dbReference>
<dbReference type="Proteomes" id="UP000742098">
    <property type="component" value="Unassembled WGS sequence"/>
</dbReference>
<comment type="similarity">
    <text evidence="7">Belongs to the TonB-dependent receptor family.</text>
</comment>
<evidence type="ECO:0000256" key="2">
    <source>
        <dbReference type="ARBA" id="ARBA00022448"/>
    </source>
</evidence>
<gene>
    <name evidence="10" type="ORF">K8V05_04785</name>
</gene>
<dbReference type="InterPro" id="IPR023997">
    <property type="entry name" value="TonB-dep_OMP_SusC/RagA_CS"/>
</dbReference>
<dbReference type="InterPro" id="IPR039426">
    <property type="entry name" value="TonB-dep_rcpt-like"/>
</dbReference>
<evidence type="ECO:0000259" key="8">
    <source>
        <dbReference type="Pfam" id="PF07660"/>
    </source>
</evidence>